<evidence type="ECO:0000313" key="3">
    <source>
        <dbReference type="Proteomes" id="UP000226431"/>
    </source>
</evidence>
<dbReference type="EMBL" id="NJES01000385">
    <property type="protein sequence ID" value="PHH72889.1"/>
    <property type="molecule type" value="Genomic_DNA"/>
</dbReference>
<reference evidence="2 3" key="1">
    <citation type="submission" date="2017-06" db="EMBL/GenBank/DDBJ databases">
        <title>Ant-infecting Ophiocordyceps genomes reveal a high diversity of potential behavioral manipulation genes and a possible major role for enterotoxins.</title>
        <authorList>
            <person name="De Bekker C."/>
            <person name="Evans H.C."/>
            <person name="Brachmann A."/>
            <person name="Hughes D.P."/>
        </authorList>
    </citation>
    <scope>NUCLEOTIDE SEQUENCE [LARGE SCALE GENOMIC DNA]</scope>
    <source>
        <strain evidence="2 3">Map16</strain>
    </source>
</reference>
<keyword evidence="3" id="KW-1185">Reference proteome</keyword>
<proteinExistence type="predicted"/>
<protein>
    <submittedName>
        <fullName evidence="2">Uncharacterized protein</fullName>
    </submittedName>
</protein>
<sequence length="68" mass="7273">MVSCGPVAQFPVRRRLVQGKSQKKLERAHASLSTAPGLAVANEDTDGHSQARRASPTRSRAQASLVAY</sequence>
<gene>
    <name evidence="2" type="ORF">CDD80_4196</name>
</gene>
<evidence type="ECO:0000313" key="2">
    <source>
        <dbReference type="EMBL" id="PHH72889.1"/>
    </source>
</evidence>
<organism evidence="2 3">
    <name type="scientific">Ophiocordyceps camponoti-rufipedis</name>
    <dbReference type="NCBI Taxonomy" id="2004952"/>
    <lineage>
        <taxon>Eukaryota</taxon>
        <taxon>Fungi</taxon>
        <taxon>Dikarya</taxon>
        <taxon>Ascomycota</taxon>
        <taxon>Pezizomycotina</taxon>
        <taxon>Sordariomycetes</taxon>
        <taxon>Hypocreomycetidae</taxon>
        <taxon>Hypocreales</taxon>
        <taxon>Ophiocordycipitaceae</taxon>
        <taxon>Ophiocordyceps</taxon>
    </lineage>
</organism>
<comment type="caution">
    <text evidence="2">The sequence shown here is derived from an EMBL/GenBank/DDBJ whole genome shotgun (WGS) entry which is preliminary data.</text>
</comment>
<accession>A0A2C5XHT2</accession>
<evidence type="ECO:0000256" key="1">
    <source>
        <dbReference type="SAM" id="MobiDB-lite"/>
    </source>
</evidence>
<dbReference type="AlphaFoldDB" id="A0A2C5XHT2"/>
<dbReference type="Proteomes" id="UP000226431">
    <property type="component" value="Unassembled WGS sequence"/>
</dbReference>
<feature type="region of interest" description="Disordered" evidence="1">
    <location>
        <begin position="18"/>
        <end position="68"/>
    </location>
</feature>
<name>A0A2C5XHT2_9HYPO</name>